<feature type="domain" description="YqaJ viral recombinase" evidence="2">
    <location>
        <begin position="396"/>
        <end position="541"/>
    </location>
</feature>
<dbReference type="InterPro" id="IPR011335">
    <property type="entry name" value="Restrct_endonuc-II-like"/>
</dbReference>
<dbReference type="Gene3D" id="3.90.320.10">
    <property type="match status" value="1"/>
</dbReference>
<dbReference type="GO" id="GO:0006281">
    <property type="term" value="P:DNA repair"/>
    <property type="evidence" value="ECO:0007669"/>
    <property type="project" value="UniProtKB-ARBA"/>
</dbReference>
<feature type="region of interest" description="Disordered" evidence="1">
    <location>
        <begin position="378"/>
        <end position="398"/>
    </location>
</feature>
<dbReference type="EMBL" id="VYZN01000019">
    <property type="protein sequence ID" value="KAE9536963.1"/>
    <property type="molecule type" value="Genomic_DNA"/>
</dbReference>
<dbReference type="InterPro" id="IPR011604">
    <property type="entry name" value="PDDEXK-like_dom_sf"/>
</dbReference>
<dbReference type="PANTHER" id="PTHR46609">
    <property type="entry name" value="EXONUCLEASE, PHAGE-TYPE/RECB, C-TERMINAL DOMAIN-CONTAINING PROTEIN"/>
    <property type="match status" value="1"/>
</dbReference>
<dbReference type="InterPro" id="IPR051703">
    <property type="entry name" value="NF-kappa-B_Signaling_Reg"/>
</dbReference>
<comment type="caution">
    <text evidence="4">The sequence shown here is derived from an EMBL/GenBank/DDBJ whole genome shotgun (WGS) entry which is preliminary data.</text>
</comment>
<accession>A0A6G0TQ81</accession>
<evidence type="ECO:0000256" key="1">
    <source>
        <dbReference type="SAM" id="MobiDB-lite"/>
    </source>
</evidence>
<sequence length="606" mass="69730">MYVFEQIQKSKHAGSFGCSFLDMQFLSEKRYGFRSSYIFQCKMCNLKSSFESEKSEPEDFISINQAIVSGTIAAGIGYTQLAEVLVSADISCMSNTTYNAVLLVMSEKIHKAVLKEMQIAGEEEKKLAIAAGEIDHDGTPMCTVVADGQWSKRSYKTKYDALSGVATIIGYKTKKILFIGIRNRYCVICQRFKNKKTEGSTNHTCFMNWSKGATTIEADMVAEGFKKCVEMHGLKYNKSIDLRKYITNSFRHILGNHRLCEPYFCNGPKPNEINYIDEALTTGLLEFIQIVNRLANNTESLLMNVDNNICEQFNSIINKHLSGKRINFSQRHNYNVRVEAALLSHNTSGKYVRTIHKTLVQDKSPGDVGKKFIISKEKKNDQRRRQETRSQSNSKKWHIERRKRLTASNFGRVCKQRATTSCKNLVYDLVYRTFNSKTTEYGKAMESSAIADFEKTMFLKVKPCGLYCDLEYPFLGASPDGVIDDDTIIEVKCPISAKDYDNFIDAFNDKKLSQCELFDKKLKLKKNSNYYYQIQGQMHICKKTKCYFVIYISYWTSIERVDYDDDFWQTKMAPKLENFYMNCLLPELINPQFGKRLLVFDIKDPR</sequence>
<evidence type="ECO:0000259" key="3">
    <source>
        <dbReference type="Pfam" id="PF20700"/>
    </source>
</evidence>
<gene>
    <name evidence="4" type="ORF">AGLY_006770</name>
</gene>
<evidence type="ECO:0000313" key="5">
    <source>
        <dbReference type="Proteomes" id="UP000475862"/>
    </source>
</evidence>
<keyword evidence="5" id="KW-1185">Reference proteome</keyword>
<evidence type="ECO:0000313" key="4">
    <source>
        <dbReference type="EMBL" id="KAE9536963.1"/>
    </source>
</evidence>
<proteinExistence type="predicted"/>
<protein>
    <submittedName>
        <fullName evidence="4">Uncharacterized protein</fullName>
    </submittedName>
</protein>
<name>A0A6G0TQ81_APHGL</name>
<dbReference type="SUPFAM" id="SSF52980">
    <property type="entry name" value="Restriction endonuclease-like"/>
    <property type="match status" value="1"/>
</dbReference>
<dbReference type="OrthoDB" id="6614611at2759"/>
<reference evidence="4 5" key="1">
    <citation type="submission" date="2019-08" db="EMBL/GenBank/DDBJ databases">
        <title>The genome of the soybean aphid Biotype 1, its phylome, world population structure and adaptation to the North American continent.</title>
        <authorList>
            <person name="Giordano R."/>
            <person name="Donthu R.K."/>
            <person name="Hernandez A.G."/>
            <person name="Wright C.L."/>
            <person name="Zimin A.V."/>
        </authorList>
    </citation>
    <scope>NUCLEOTIDE SEQUENCE [LARGE SCALE GENOMIC DNA]</scope>
    <source>
        <tissue evidence="4">Whole aphids</tissue>
    </source>
</reference>
<feature type="compositionally biased region" description="Basic and acidic residues" evidence="1">
    <location>
        <begin position="378"/>
        <end position="388"/>
    </location>
</feature>
<dbReference type="AlphaFoldDB" id="A0A6G0TQ81"/>
<evidence type="ECO:0000259" key="2">
    <source>
        <dbReference type="Pfam" id="PF09588"/>
    </source>
</evidence>
<dbReference type="InterPro" id="IPR049012">
    <property type="entry name" value="Mutator_transp_dom"/>
</dbReference>
<dbReference type="CDD" id="cd22343">
    <property type="entry name" value="PDDEXK_lambda_exonuclease-like"/>
    <property type="match status" value="1"/>
</dbReference>
<dbReference type="Proteomes" id="UP000475862">
    <property type="component" value="Unassembled WGS sequence"/>
</dbReference>
<dbReference type="PANTHER" id="PTHR46609:SF8">
    <property type="entry name" value="YQAJ VIRAL RECOMBINASE DOMAIN-CONTAINING PROTEIN"/>
    <property type="match status" value="1"/>
</dbReference>
<organism evidence="4 5">
    <name type="scientific">Aphis glycines</name>
    <name type="common">Soybean aphid</name>
    <dbReference type="NCBI Taxonomy" id="307491"/>
    <lineage>
        <taxon>Eukaryota</taxon>
        <taxon>Metazoa</taxon>
        <taxon>Ecdysozoa</taxon>
        <taxon>Arthropoda</taxon>
        <taxon>Hexapoda</taxon>
        <taxon>Insecta</taxon>
        <taxon>Pterygota</taxon>
        <taxon>Neoptera</taxon>
        <taxon>Paraneoptera</taxon>
        <taxon>Hemiptera</taxon>
        <taxon>Sternorrhyncha</taxon>
        <taxon>Aphidomorpha</taxon>
        <taxon>Aphidoidea</taxon>
        <taxon>Aphididae</taxon>
        <taxon>Aphidini</taxon>
        <taxon>Aphis</taxon>
        <taxon>Aphis</taxon>
    </lineage>
</organism>
<feature type="domain" description="Mutator-like transposase" evidence="3">
    <location>
        <begin position="6"/>
        <end position="238"/>
    </location>
</feature>
<dbReference type="Pfam" id="PF20700">
    <property type="entry name" value="Mutator"/>
    <property type="match status" value="1"/>
</dbReference>
<dbReference type="Pfam" id="PF09588">
    <property type="entry name" value="YqaJ"/>
    <property type="match status" value="1"/>
</dbReference>
<dbReference type="InterPro" id="IPR019080">
    <property type="entry name" value="YqaJ_viral_recombinase"/>
</dbReference>